<dbReference type="EMBL" id="JBIAHM010000003">
    <property type="protein sequence ID" value="MFE9598910.1"/>
    <property type="molecule type" value="Genomic_DNA"/>
</dbReference>
<evidence type="ECO:0000313" key="2">
    <source>
        <dbReference type="Proteomes" id="UP001601303"/>
    </source>
</evidence>
<name>A0ABW6M259_9ACTN</name>
<keyword evidence="2" id="KW-1185">Reference proteome</keyword>
<dbReference type="RefSeq" id="WP_388104611.1">
    <property type="nucleotide sequence ID" value="NZ_JBIAHM010000003.1"/>
</dbReference>
<sequence>MPPASPSPSGPTPWSIAEDVLHRRRVTDVLVPGRIDRDETMSRFVPQPLVVFVLLDDGALRLESVGGYGQLEIRVVDRVTLGGVDLYAAIEEEGDELALASQGEQLFGDSWDRLRCTAVRPFTDAGSNPEAGVVKCLALELESRYWLFFDPTWPFGIRIGNAEDMRRWESEYGPHIAAVNEPESRRG</sequence>
<proteinExistence type="predicted"/>
<reference evidence="1 2" key="1">
    <citation type="submission" date="2024-10" db="EMBL/GenBank/DDBJ databases">
        <title>The Natural Products Discovery Center: Release of the First 8490 Sequenced Strains for Exploring Actinobacteria Biosynthetic Diversity.</title>
        <authorList>
            <person name="Kalkreuter E."/>
            <person name="Kautsar S.A."/>
            <person name="Yang D."/>
            <person name="Bader C.D."/>
            <person name="Teijaro C.N."/>
            <person name="Fluegel L."/>
            <person name="Davis C.M."/>
            <person name="Simpson J.R."/>
            <person name="Lauterbach L."/>
            <person name="Steele A.D."/>
            <person name="Gui C."/>
            <person name="Meng S."/>
            <person name="Li G."/>
            <person name="Viehrig K."/>
            <person name="Ye F."/>
            <person name="Su P."/>
            <person name="Kiefer A.F."/>
            <person name="Nichols A."/>
            <person name="Cepeda A.J."/>
            <person name="Yan W."/>
            <person name="Fan B."/>
            <person name="Jiang Y."/>
            <person name="Adhikari A."/>
            <person name="Zheng C.-J."/>
            <person name="Schuster L."/>
            <person name="Cowan T.M."/>
            <person name="Smanski M.J."/>
            <person name="Chevrette M.G."/>
            <person name="De Carvalho L.P.S."/>
            <person name="Shen B."/>
        </authorList>
    </citation>
    <scope>NUCLEOTIDE SEQUENCE [LARGE SCALE GENOMIC DNA]</scope>
    <source>
        <strain evidence="1 2">NPDC006488</strain>
    </source>
</reference>
<dbReference type="Proteomes" id="UP001601303">
    <property type="component" value="Unassembled WGS sequence"/>
</dbReference>
<comment type="caution">
    <text evidence="1">The sequence shown here is derived from an EMBL/GenBank/DDBJ whole genome shotgun (WGS) entry which is preliminary data.</text>
</comment>
<protein>
    <submittedName>
        <fullName evidence="1">Uncharacterized protein</fullName>
    </submittedName>
</protein>
<organism evidence="1 2">
    <name type="scientific">Streptomyces hokutonensis</name>
    <dbReference type="NCBI Taxonomy" id="1306990"/>
    <lineage>
        <taxon>Bacteria</taxon>
        <taxon>Bacillati</taxon>
        <taxon>Actinomycetota</taxon>
        <taxon>Actinomycetes</taxon>
        <taxon>Kitasatosporales</taxon>
        <taxon>Streptomycetaceae</taxon>
        <taxon>Streptomyces</taxon>
    </lineage>
</organism>
<accession>A0ABW6M259</accession>
<evidence type="ECO:0000313" key="1">
    <source>
        <dbReference type="EMBL" id="MFE9598910.1"/>
    </source>
</evidence>
<gene>
    <name evidence="1" type="ORF">ACFYNQ_10035</name>
</gene>